<dbReference type="Proteomes" id="UP000800038">
    <property type="component" value="Unassembled WGS sequence"/>
</dbReference>
<sequence>AITGAACKCANTESILIAMLKTTTHSKRLDDKRRVKLIDEWYRESHDSKGTFDGTRICYNHTQFIAGKMGVKTRNANHTFLKEVLILLYSSKDRWGAIQSDVVMGSLFIAEYRGTHQHSDLKSYRYRPSQVRTIVDWKAVGVEMGWEGMMRLFRDRGSINLDCFGWVLQDPELATILDESYKMYEYHSRRINGNSNMGWCRTMYHSPMQQLMRGDPQYWLYYAVLREDPHLVSYPYYTKYTKAGDPTYFRHIDCNIADAVKTSNGANMIQGSVSWDDEDSANCTQVLIGFHKIIKGYQDWRETSNVKDSTGYIELWEDTRDFPQACRDRFPGVQWKDEVCKAGQVRITSPLIPHGSTGPATKERCTMLPWFVKVHDDMSTMEVPGMGLYAEIATAHQQLTTAPTLPSGHPNRYRGIKWAFPADVTPSYSSSISRAVSCQLRWDSPLVQAELQALFLDLERSAIDRWIDSTWRDTAAMIKKHWVLGKEMEKKAF</sequence>
<keyword evidence="2" id="KW-1185">Reference proteome</keyword>
<feature type="non-terminal residue" evidence="1">
    <location>
        <position position="493"/>
    </location>
</feature>
<dbReference type="AlphaFoldDB" id="A0A6A5S245"/>
<feature type="non-terminal residue" evidence="1">
    <location>
        <position position="1"/>
    </location>
</feature>
<dbReference type="SUPFAM" id="SSF51197">
    <property type="entry name" value="Clavaminate synthase-like"/>
    <property type="match status" value="1"/>
</dbReference>
<reference evidence="1" key="1">
    <citation type="journal article" date="2020" name="Stud. Mycol.">
        <title>101 Dothideomycetes genomes: a test case for predicting lifestyles and emergence of pathogens.</title>
        <authorList>
            <person name="Haridas S."/>
            <person name="Albert R."/>
            <person name="Binder M."/>
            <person name="Bloem J."/>
            <person name="Labutti K."/>
            <person name="Salamov A."/>
            <person name="Andreopoulos B."/>
            <person name="Baker S."/>
            <person name="Barry K."/>
            <person name="Bills G."/>
            <person name="Bluhm B."/>
            <person name="Cannon C."/>
            <person name="Castanera R."/>
            <person name="Culley D."/>
            <person name="Daum C."/>
            <person name="Ezra D."/>
            <person name="Gonzalez J."/>
            <person name="Henrissat B."/>
            <person name="Kuo A."/>
            <person name="Liang C."/>
            <person name="Lipzen A."/>
            <person name="Lutzoni F."/>
            <person name="Magnuson J."/>
            <person name="Mondo S."/>
            <person name="Nolan M."/>
            <person name="Ohm R."/>
            <person name="Pangilinan J."/>
            <person name="Park H.-J."/>
            <person name="Ramirez L."/>
            <person name="Alfaro M."/>
            <person name="Sun H."/>
            <person name="Tritt A."/>
            <person name="Yoshinaga Y."/>
            <person name="Zwiers L.-H."/>
            <person name="Turgeon B."/>
            <person name="Goodwin S."/>
            <person name="Spatafora J."/>
            <person name="Crous P."/>
            <person name="Grigoriev I."/>
        </authorList>
    </citation>
    <scope>NUCLEOTIDE SEQUENCE</scope>
    <source>
        <strain evidence="1">CBS 161.51</strain>
    </source>
</reference>
<gene>
    <name evidence="1" type="ORF">EJ02DRAFT_295778</name>
</gene>
<dbReference type="OrthoDB" id="3787669at2759"/>
<proteinExistence type="predicted"/>
<evidence type="ECO:0000313" key="2">
    <source>
        <dbReference type="Proteomes" id="UP000800038"/>
    </source>
</evidence>
<accession>A0A6A5S245</accession>
<evidence type="ECO:0000313" key="1">
    <source>
        <dbReference type="EMBL" id="KAF1934785.1"/>
    </source>
</evidence>
<name>A0A6A5S245_9PLEO</name>
<protein>
    <submittedName>
        <fullName evidence="1">Uncharacterized protein</fullName>
    </submittedName>
</protein>
<organism evidence="1 2">
    <name type="scientific">Clathrospora elynae</name>
    <dbReference type="NCBI Taxonomy" id="706981"/>
    <lineage>
        <taxon>Eukaryota</taxon>
        <taxon>Fungi</taxon>
        <taxon>Dikarya</taxon>
        <taxon>Ascomycota</taxon>
        <taxon>Pezizomycotina</taxon>
        <taxon>Dothideomycetes</taxon>
        <taxon>Pleosporomycetidae</taxon>
        <taxon>Pleosporales</taxon>
        <taxon>Diademaceae</taxon>
        <taxon>Clathrospora</taxon>
    </lineage>
</organism>
<dbReference type="EMBL" id="ML976373">
    <property type="protein sequence ID" value="KAF1934785.1"/>
    <property type="molecule type" value="Genomic_DNA"/>
</dbReference>
<dbReference type="Gene3D" id="2.60.120.620">
    <property type="entry name" value="q2cbj1_9rhob like domain"/>
    <property type="match status" value="1"/>
</dbReference>